<evidence type="ECO:0000313" key="1">
    <source>
        <dbReference type="EMBL" id="MCD9645726.1"/>
    </source>
</evidence>
<evidence type="ECO:0000313" key="2">
    <source>
        <dbReference type="Proteomes" id="UP000823775"/>
    </source>
</evidence>
<sequence>DEIKMSLKEELRELHAHMDQIPSAPALLKGSDSQRYMEQPYKSSATLKAIPERFRMSNILEYDGTRNPSKQIPLASRRVHVNIKEAPDIWKGQSPIGEVGKIKGTKVCKRRSQGPRPHLFHG</sequence>
<accession>A0ABS8VG32</accession>
<organism evidence="1 2">
    <name type="scientific">Datura stramonium</name>
    <name type="common">Jimsonweed</name>
    <name type="synonym">Common thornapple</name>
    <dbReference type="NCBI Taxonomy" id="4076"/>
    <lineage>
        <taxon>Eukaryota</taxon>
        <taxon>Viridiplantae</taxon>
        <taxon>Streptophyta</taxon>
        <taxon>Embryophyta</taxon>
        <taxon>Tracheophyta</taxon>
        <taxon>Spermatophyta</taxon>
        <taxon>Magnoliopsida</taxon>
        <taxon>eudicotyledons</taxon>
        <taxon>Gunneridae</taxon>
        <taxon>Pentapetalae</taxon>
        <taxon>asterids</taxon>
        <taxon>lamiids</taxon>
        <taxon>Solanales</taxon>
        <taxon>Solanaceae</taxon>
        <taxon>Solanoideae</taxon>
        <taxon>Datureae</taxon>
        <taxon>Datura</taxon>
    </lineage>
</organism>
<dbReference type="EMBL" id="JACEIK010004518">
    <property type="protein sequence ID" value="MCD9645726.1"/>
    <property type="molecule type" value="Genomic_DNA"/>
</dbReference>
<reference evidence="1 2" key="1">
    <citation type="journal article" date="2021" name="BMC Genomics">
        <title>Datura genome reveals duplications of psychoactive alkaloid biosynthetic genes and high mutation rate following tissue culture.</title>
        <authorList>
            <person name="Rajewski A."/>
            <person name="Carter-House D."/>
            <person name="Stajich J."/>
            <person name="Litt A."/>
        </authorList>
    </citation>
    <scope>NUCLEOTIDE SEQUENCE [LARGE SCALE GENOMIC DNA]</scope>
    <source>
        <strain evidence="1">AR-01</strain>
    </source>
</reference>
<keyword evidence="2" id="KW-1185">Reference proteome</keyword>
<gene>
    <name evidence="1" type="ORF">HAX54_034863</name>
</gene>
<proteinExistence type="predicted"/>
<comment type="caution">
    <text evidence="1">The sequence shown here is derived from an EMBL/GenBank/DDBJ whole genome shotgun (WGS) entry which is preliminary data.</text>
</comment>
<protein>
    <submittedName>
        <fullName evidence="1">Uncharacterized protein</fullName>
    </submittedName>
</protein>
<feature type="non-terminal residue" evidence="1">
    <location>
        <position position="1"/>
    </location>
</feature>
<dbReference type="Proteomes" id="UP000823775">
    <property type="component" value="Unassembled WGS sequence"/>
</dbReference>
<name>A0ABS8VG32_DATST</name>